<dbReference type="GO" id="GO:0005788">
    <property type="term" value="C:endoplasmic reticulum lumen"/>
    <property type="evidence" value="ECO:0007669"/>
    <property type="project" value="TreeGrafter"/>
</dbReference>
<feature type="compositionally biased region" description="Acidic residues" evidence="5">
    <location>
        <begin position="528"/>
        <end position="546"/>
    </location>
</feature>
<dbReference type="PANTHER" id="PTHR15414">
    <property type="entry name" value="OS-9-RELATED"/>
    <property type="match status" value="1"/>
</dbReference>
<evidence type="ECO:0000256" key="2">
    <source>
        <dbReference type="ARBA" id="ARBA00022729"/>
    </source>
</evidence>
<accession>A0A0V1CQ00</accession>
<evidence type="ECO:0000256" key="4">
    <source>
        <dbReference type="ARBA" id="ARBA00023157"/>
    </source>
</evidence>
<feature type="non-terminal residue" evidence="7">
    <location>
        <position position="1"/>
    </location>
</feature>
<feature type="region of interest" description="Disordered" evidence="5">
    <location>
        <begin position="496"/>
        <end position="552"/>
    </location>
</feature>
<evidence type="ECO:0000313" key="8">
    <source>
        <dbReference type="Proteomes" id="UP000054653"/>
    </source>
</evidence>
<dbReference type="PROSITE" id="PS51914">
    <property type="entry name" value="MRH"/>
    <property type="match status" value="1"/>
</dbReference>
<reference evidence="7 8" key="1">
    <citation type="submission" date="2015-01" db="EMBL/GenBank/DDBJ databases">
        <title>Evolution of Trichinella species and genotypes.</title>
        <authorList>
            <person name="Korhonen P.K."/>
            <person name="Edoardo P."/>
            <person name="Giuseppe L.R."/>
            <person name="Gasser R.B."/>
        </authorList>
    </citation>
    <scope>NUCLEOTIDE SEQUENCE [LARGE SCALE GENOMIC DNA]</scope>
    <source>
        <strain evidence="7">ISS120</strain>
    </source>
</reference>
<dbReference type="InterPro" id="IPR009011">
    <property type="entry name" value="Man6P_isomerase_rcpt-bd_dom_sf"/>
</dbReference>
<dbReference type="InterPro" id="IPR044865">
    <property type="entry name" value="MRH_dom"/>
</dbReference>
<sequence length="739" mass="84904">LNYIKLSAMHFLFTSNRRNIPQAEAPPIDKEETLRNTDWLEADRTRKAENSFIFVLSNIIHNFMTELNIKSELPHSIFFLIALLISSSCVFCFEFYDVDEAKYGIYEVSIWFLELRCLQKMKLKIQMLIQSDVNKKSLIVTSKHGVEFFCTVPKVDFDIIRRRHAESKLHLGNVTTKSITDALEILKNTCLGKTVGWWTYEFCYGKYVRQYHTEDGKVVQPTLMLGMFGQDYDWSNQSDVVAKFGDTKQNVYHSQIFTNGTICDLNNEFRQSEIRFFCDFDFNGAYLYSVDEPVSCQYVFNVHISTLCQLPAFVPPESKPETLRISCQPIVGEHQSLRFRTEDSETVSWKSPSKRNHIESRKKSNNIKDEIEADKLLDEREKILEEVFKGQPLINIDFSLTTDENNNHVNNAEEADSMNSVKNEESVSATKSTTKIADSLKSLVETNEISDDNNEKELRKILNDGQAEDAQDVDVTDVLKELQLALKILKEYRSNGVSKRPNPFLPDDKDHDNLFDELFNDSKNNVLGDEEEEEEDDDDDDDDANDEVIPGSLRGEKMKVRVAVNRIKTIGVPEEARGKILSESQRLEKEIESRLAKAGLDPGTRKIKIKLITPHEDGSEFSMFSNADAGLIANMLSTMIGTTQQQAVQERRLRQMEDNYNVRFDEEENADLMPNKNKKPTFEKEKQEKAPQYASAAIVINCATFMCTLDLEMAIFKIFMHPCRLTDFEKTSLPIHYSE</sequence>
<keyword evidence="8" id="KW-1185">Reference proteome</keyword>
<dbReference type="OrthoDB" id="448954at2759"/>
<evidence type="ECO:0000256" key="5">
    <source>
        <dbReference type="SAM" id="MobiDB-lite"/>
    </source>
</evidence>
<evidence type="ECO:0000313" key="7">
    <source>
        <dbReference type="EMBL" id="KRY51116.1"/>
    </source>
</evidence>
<dbReference type="GO" id="GO:0030970">
    <property type="term" value="P:retrograde protein transport, ER to cytosol"/>
    <property type="evidence" value="ECO:0007669"/>
    <property type="project" value="TreeGrafter"/>
</dbReference>
<dbReference type="SUPFAM" id="SSF50911">
    <property type="entry name" value="Mannose 6-phosphate receptor domain"/>
    <property type="match status" value="1"/>
</dbReference>
<dbReference type="STRING" id="45882.A0A0V1CQ00"/>
<dbReference type="PANTHER" id="PTHR15414:SF5">
    <property type="entry name" value="PROTEIN OS-9"/>
    <property type="match status" value="1"/>
</dbReference>
<dbReference type="Proteomes" id="UP000054653">
    <property type="component" value="Unassembled WGS sequence"/>
</dbReference>
<comment type="subcellular location">
    <subcellularLocation>
        <location evidence="1">Endoplasmic reticulum</location>
    </subcellularLocation>
</comment>
<feature type="region of interest" description="Disordered" evidence="5">
    <location>
        <begin position="412"/>
        <end position="433"/>
    </location>
</feature>
<dbReference type="InterPro" id="IPR045149">
    <property type="entry name" value="OS-9-like"/>
</dbReference>
<evidence type="ECO:0000259" key="6">
    <source>
        <dbReference type="PROSITE" id="PS51914"/>
    </source>
</evidence>
<proteinExistence type="predicted"/>
<dbReference type="AlphaFoldDB" id="A0A0V1CQ00"/>
<gene>
    <name evidence="7" type="primary">Os9</name>
    <name evidence="7" type="ORF">T03_13420</name>
</gene>
<feature type="domain" description="MRH" evidence="6">
    <location>
        <begin position="188"/>
        <end position="310"/>
    </location>
</feature>
<keyword evidence="3" id="KW-0256">Endoplasmic reticulum</keyword>
<organism evidence="7 8">
    <name type="scientific">Trichinella britovi</name>
    <name type="common">Parasitic roundworm</name>
    <dbReference type="NCBI Taxonomy" id="45882"/>
    <lineage>
        <taxon>Eukaryota</taxon>
        <taxon>Metazoa</taxon>
        <taxon>Ecdysozoa</taxon>
        <taxon>Nematoda</taxon>
        <taxon>Enoplea</taxon>
        <taxon>Dorylaimia</taxon>
        <taxon>Trichinellida</taxon>
        <taxon>Trichinellidae</taxon>
        <taxon>Trichinella</taxon>
    </lineage>
</organism>
<evidence type="ECO:0000256" key="3">
    <source>
        <dbReference type="ARBA" id="ARBA00022824"/>
    </source>
</evidence>
<comment type="caution">
    <text evidence="7">The sequence shown here is derived from an EMBL/GenBank/DDBJ whole genome shotgun (WGS) entry which is preliminary data.</text>
</comment>
<feature type="compositionally biased region" description="Polar residues" evidence="5">
    <location>
        <begin position="417"/>
        <end position="433"/>
    </location>
</feature>
<dbReference type="InterPro" id="IPR012913">
    <property type="entry name" value="OS9-like_dom"/>
</dbReference>
<keyword evidence="4" id="KW-1015">Disulfide bond</keyword>
<protein>
    <submittedName>
        <fullName evidence="7">Protein OS-9</fullName>
    </submittedName>
</protein>
<keyword evidence="2" id="KW-0732">Signal</keyword>
<dbReference type="OMA" id="WLKRLYV"/>
<dbReference type="Pfam" id="PF07915">
    <property type="entry name" value="PRKCSH"/>
    <property type="match status" value="1"/>
</dbReference>
<dbReference type="Gene3D" id="2.70.130.10">
    <property type="entry name" value="Mannose-6-phosphate receptor binding domain"/>
    <property type="match status" value="1"/>
</dbReference>
<name>A0A0V1CQ00_TRIBR</name>
<evidence type="ECO:0000256" key="1">
    <source>
        <dbReference type="ARBA" id="ARBA00004240"/>
    </source>
</evidence>
<feature type="non-terminal residue" evidence="7">
    <location>
        <position position="739"/>
    </location>
</feature>
<dbReference type="EMBL" id="JYDI01000133">
    <property type="protein sequence ID" value="KRY51116.1"/>
    <property type="molecule type" value="Genomic_DNA"/>
</dbReference>
<dbReference type="GO" id="GO:0030968">
    <property type="term" value="P:endoplasmic reticulum unfolded protein response"/>
    <property type="evidence" value="ECO:0007669"/>
    <property type="project" value="InterPro"/>
</dbReference>